<dbReference type="InterPro" id="IPR012296">
    <property type="entry name" value="Nuclease_put_TT1808"/>
</dbReference>
<accession>A0ABR9LX87</accession>
<evidence type="ECO:0000259" key="1">
    <source>
        <dbReference type="Pfam" id="PF05685"/>
    </source>
</evidence>
<name>A0ABR9LX87_9ACTN</name>
<dbReference type="SUPFAM" id="SSF52980">
    <property type="entry name" value="Restriction endonuclease-like"/>
    <property type="match status" value="1"/>
</dbReference>
<keyword evidence="3" id="KW-1185">Reference proteome</keyword>
<dbReference type="CDD" id="cd06260">
    <property type="entry name" value="DUF820-like"/>
    <property type="match status" value="1"/>
</dbReference>
<gene>
    <name evidence="2" type="ORF">H4W80_003238</name>
</gene>
<dbReference type="PANTHER" id="PTHR35400">
    <property type="entry name" value="SLR1083 PROTEIN"/>
    <property type="match status" value="1"/>
</dbReference>
<comment type="caution">
    <text evidence="2">The sequence shown here is derived from an EMBL/GenBank/DDBJ whole genome shotgun (WGS) entry which is preliminary data.</text>
</comment>
<keyword evidence="2" id="KW-0255">Endonuclease</keyword>
<dbReference type="RefSeq" id="WP_192785805.1">
    <property type="nucleotide sequence ID" value="NZ_JADBEK010000001.1"/>
</dbReference>
<dbReference type="InterPro" id="IPR011335">
    <property type="entry name" value="Restrct_endonuc-II-like"/>
</dbReference>
<dbReference type="Proteomes" id="UP000633509">
    <property type="component" value="Unassembled WGS sequence"/>
</dbReference>
<proteinExistence type="predicted"/>
<protein>
    <submittedName>
        <fullName evidence="2">Uma2 family endonuclease</fullName>
    </submittedName>
</protein>
<keyword evidence="2" id="KW-0540">Nuclease</keyword>
<feature type="domain" description="Putative restriction endonuclease" evidence="1">
    <location>
        <begin position="40"/>
        <end position="181"/>
    </location>
</feature>
<evidence type="ECO:0000313" key="2">
    <source>
        <dbReference type="EMBL" id="MBE1584980.1"/>
    </source>
</evidence>
<evidence type="ECO:0000313" key="3">
    <source>
        <dbReference type="Proteomes" id="UP000633509"/>
    </source>
</evidence>
<reference evidence="2 3" key="1">
    <citation type="submission" date="2020-10" db="EMBL/GenBank/DDBJ databases">
        <title>Sequencing the genomes of 1000 actinobacteria strains.</title>
        <authorList>
            <person name="Klenk H.-P."/>
        </authorList>
    </citation>
    <scope>NUCLEOTIDE SEQUENCE [LARGE SCALE GENOMIC DNA]</scope>
    <source>
        <strain evidence="2 3">DSM 43173</strain>
    </source>
</reference>
<dbReference type="InterPro" id="IPR008538">
    <property type="entry name" value="Uma2"/>
</dbReference>
<keyword evidence="2" id="KW-0378">Hydrolase</keyword>
<organism evidence="2 3">
    <name type="scientific">Nonomuraea angiospora</name>
    <dbReference type="NCBI Taxonomy" id="46172"/>
    <lineage>
        <taxon>Bacteria</taxon>
        <taxon>Bacillati</taxon>
        <taxon>Actinomycetota</taxon>
        <taxon>Actinomycetes</taxon>
        <taxon>Streptosporangiales</taxon>
        <taxon>Streptosporangiaceae</taxon>
        <taxon>Nonomuraea</taxon>
    </lineage>
</organism>
<dbReference type="GO" id="GO:0004519">
    <property type="term" value="F:endonuclease activity"/>
    <property type="evidence" value="ECO:0007669"/>
    <property type="project" value="UniProtKB-KW"/>
</dbReference>
<dbReference type="Pfam" id="PF05685">
    <property type="entry name" value="Uma2"/>
    <property type="match status" value="1"/>
</dbReference>
<dbReference type="EMBL" id="JADBEK010000001">
    <property type="protein sequence ID" value="MBE1584980.1"/>
    <property type="molecule type" value="Genomic_DNA"/>
</dbReference>
<dbReference type="Gene3D" id="3.90.1570.10">
    <property type="entry name" value="tt1808, chain A"/>
    <property type="match status" value="1"/>
</dbReference>
<sequence>MTADAVVQESATRHPSLPDWVFPPPGGFIAENLDHIPDLPAHTELIDGSLVFVSPRASFHMRVVSFLESEIRRAAPQDLRVRREMTIILGPRQRLEPDLIVIKAGAARDDDETFYKAQDVVFAIEVTTPASEVRDRHRKPQLYAEAAIQYFWRVEKNPDKPVVYAYELDPTTSSYALTGIHRECVKATAPFDLVIDLTEIDRL</sequence>
<dbReference type="PANTHER" id="PTHR35400:SF3">
    <property type="entry name" value="SLL1072 PROTEIN"/>
    <property type="match status" value="1"/>
</dbReference>